<dbReference type="Pfam" id="PF05088">
    <property type="entry name" value="Bac_GDH_CD"/>
    <property type="match status" value="1"/>
</dbReference>
<evidence type="ECO:0000259" key="4">
    <source>
        <dbReference type="Pfam" id="PF21076"/>
    </source>
</evidence>
<proteinExistence type="predicted"/>
<dbReference type="Gene3D" id="3.40.50.720">
    <property type="entry name" value="NAD(P)-binding Rossmann-like Domain"/>
    <property type="match status" value="1"/>
</dbReference>
<gene>
    <name evidence="6" type="ORF">D3250_06805</name>
</gene>
<dbReference type="InterPro" id="IPR048381">
    <property type="entry name" value="GDH_C"/>
</dbReference>
<dbReference type="PANTHER" id="PTHR43403">
    <property type="entry name" value="NAD-SPECIFIC GLUTAMATE DEHYDROGENASE"/>
    <property type="match status" value="1"/>
</dbReference>
<dbReference type="PIRSF" id="PIRSF036761">
    <property type="entry name" value="GDH_Mll4104"/>
    <property type="match status" value="1"/>
</dbReference>
<dbReference type="GO" id="GO:0004069">
    <property type="term" value="F:L-aspartate:2-oxoglutarate aminotransferase activity"/>
    <property type="evidence" value="ECO:0007669"/>
    <property type="project" value="InterPro"/>
</dbReference>
<sequence length="1624" mass="180709">MAEQPTTLWTRDDDQFEALAEAYFAHIAQEDLADIDASARLQRVETHVRLADTRRSARPAVAVTRAGHRSVVQVATDDMPYLVDSVTSEVTRCGHAISLVVHPILLTKRSTRDARLKAVQSLPTQGRSLSSGDTQALPSLAAFIDEQDRFEVESWITVELDRVIDEEAAETLTAGLSRVLHDVRASHSDQERMIAQAHRAASTIRRLDGVMDRDESAEFVEWMGQGNFLFLGYREYSLTFEGGEPADAEGSDPSDQWPDDEDIHARLEPVPGTGLGILADVDGVPRSRSSSELSAAGRARALQPRALVITKANSRSTVRRRTYMDYVAVKTFGDDGQVMGERRFLGLFSQRAYTQSISTIPLLRSRAKQLLARSGFSPDSHSGSDLLQILETYPRNELMQMDIAEVEEVAWQILQLQERRRIKLFLRKDHYGRFMTALLYLPRDRYNTNTRQRTEAELMAHIDAESIDFTVRLSDSVLARVFFRMRLNPDAEEMSISEEDLEVRLARAVRSWGEGIAEEAAARYSLAHADRISSRWGEAFPPEYRAVYEVPDALHDAAEFETLQAQPEAGPRLYFYAPDQDDPADMRLKLYLADAKTLTDTLPIIDDFGLSLLDERAYTIVTADGETCYLYDLGICYPAGVDAYGTSEVFKEAYHQVLVGRVESDEFSRLVLHLQMDIRRVTVLRAYAKYMRQLGMPNSYDFLADALLSNPEVARALVALFTAKFDPNLGSGRAEAVQACHDQVLTALESVKTLDADRVLSAFLNLIDATDRTNLYQGKDWVALKLRPQSIDAAPAPRPAHEIWVYSPTVEGSHLRFDRIARGGLRWSDRSEDFRTEVLGLVKAQMVKNAVIVPSGAKGGFYPKQLPDPTEDRSAWLKAGREAYMTFIRAMLDLTDNQVTGEDTMRVVAPDNVIRHDGDDPYLVVAADKGTAAFSDTANEISQEYGHWLGDAFASGGSVGYDHKAMGITARGAWESVKSHFKTLGHDTQTQDFTVVGIGDMGGDVMGNGMLLSEHIKLVAAFNHLHIFIDPDPDPQLSHAERKRLFTAKKSGWDAYDPDLISTGGGVFSRDARSIDISPQMQERFGIEADQLTPPALITALLKAPIDLLYNGGIGTYIKAETESHEDVGDRANNGIRINGADVGAQVVAEGGNLGLTQAGRIEAAQCGVLLNTDAIDNSAGVDCSDHEVNIKIFLEALVSSGLLESESRNGLLEEMTEEVAELVLRTNEDQNVLLLAERHRLTEWSPSFGRLIAWLEANAGLDRQLEVLPTDQEMQQRLDARVAPLTAPEIAVLAAYAKIHLKGALAESSLPADPWLRQTLENYFPGQLTARFSEQLPRHPLAERIIANEVANDVINMAGSTFVFRTIEETFASPAQVVRAFLVARELFNLAEFDAALRRLPVDFPTSSWAEAYVDMRRLLDRAVRWLVNHGVESDSLENDIAAYQVHMAPLYRQLNELLAGPDAERVSARRQEVLQLGMGEELAAWYAELFESFSLLDIAALARAHSMDSRIVAEVYYAVYADFDADSLLNHITNLPREDKWQALARGAQRDELYFALHEITQSILTTTDAQQDAQRRLDEWKQANASSLARAERLSAEVRDHQFTMASITVLLRHLRGLVGA</sequence>
<dbReference type="GO" id="GO:0006538">
    <property type="term" value="P:L-glutamate catabolic process"/>
    <property type="evidence" value="ECO:0007669"/>
    <property type="project" value="InterPro"/>
</dbReference>
<dbReference type="InterPro" id="IPR036291">
    <property type="entry name" value="NAD(P)-bd_dom_sf"/>
</dbReference>
<feature type="domain" description="NAD-glutamate dehydrogenase N-terminal ACT1" evidence="3">
    <location>
        <begin position="20"/>
        <end position="176"/>
    </location>
</feature>
<dbReference type="Pfam" id="PF21074">
    <property type="entry name" value="GDH_C"/>
    <property type="match status" value="1"/>
</dbReference>
<feature type="domain" description="NAD-glutamate dehydrogenase catalytic" evidence="1">
    <location>
        <begin position="744"/>
        <end position="1235"/>
    </location>
</feature>
<dbReference type="Pfam" id="PF21076">
    <property type="entry name" value="GDH_ACT2"/>
    <property type="match status" value="1"/>
</dbReference>
<dbReference type="InterPro" id="IPR049062">
    <property type="entry name" value="NAD_Glu_DH_ACT2"/>
</dbReference>
<dbReference type="Pfam" id="PF21079">
    <property type="entry name" value="GDH_HM2"/>
    <property type="match status" value="1"/>
</dbReference>
<dbReference type="InterPro" id="IPR049058">
    <property type="entry name" value="NAD_Glu_DH_HM2"/>
</dbReference>
<dbReference type="Pfam" id="PF21077">
    <property type="entry name" value="GDH_ACT3"/>
    <property type="match status" value="1"/>
</dbReference>
<name>A0A3A4F1W8_9MICC</name>
<evidence type="ECO:0000313" key="6">
    <source>
        <dbReference type="EMBL" id="RJN31826.1"/>
    </source>
</evidence>
<feature type="domain" description="NAD-glutamate dehydrogenase ACT2" evidence="4">
    <location>
        <begin position="423"/>
        <end position="512"/>
    </location>
</feature>
<protein>
    <submittedName>
        <fullName evidence="6">NAD-glutamate dehydrogenase</fullName>
    </submittedName>
</protein>
<dbReference type="Pfam" id="PF21078">
    <property type="entry name" value="GDH_HM3"/>
    <property type="match status" value="1"/>
</dbReference>
<dbReference type="PANTHER" id="PTHR43403:SF1">
    <property type="entry name" value="NAD-SPECIFIC GLUTAMATE DEHYDROGENASE"/>
    <property type="match status" value="1"/>
</dbReference>
<dbReference type="Pfam" id="PF21073">
    <property type="entry name" value="GDH_HM1"/>
    <property type="match status" value="1"/>
</dbReference>
<keyword evidence="7" id="KW-1185">Reference proteome</keyword>
<dbReference type="SUPFAM" id="SSF51735">
    <property type="entry name" value="NAD(P)-binding Rossmann-fold domains"/>
    <property type="match status" value="1"/>
</dbReference>
<reference evidence="6 7" key="1">
    <citation type="submission" date="2018-09" db="EMBL/GenBank/DDBJ databases">
        <title>Nesterenkonia natronophila sp. nov., an alkaliphilic actinobacteriume isolated from a soda lake, and emended description of the genus Nesterenkonia.</title>
        <authorList>
            <person name="Menes R.J."/>
            <person name="Iriarte A."/>
        </authorList>
    </citation>
    <scope>NUCLEOTIDE SEQUENCE [LARGE SCALE GENOMIC DNA]</scope>
    <source>
        <strain evidence="6 7">M8</strain>
    </source>
</reference>
<accession>A0A3A4F1W8</accession>
<feature type="domain" description="NAD-glutamate dehydrogenase ACT3" evidence="5">
    <location>
        <begin position="573"/>
        <end position="640"/>
    </location>
</feature>
<dbReference type="InterPro" id="IPR007780">
    <property type="entry name" value="NAD_Glu_DH_bac"/>
</dbReference>
<dbReference type="GO" id="GO:0004352">
    <property type="term" value="F:glutamate dehydrogenase (NAD+) activity"/>
    <property type="evidence" value="ECO:0007669"/>
    <property type="project" value="InterPro"/>
</dbReference>
<dbReference type="InterPro" id="IPR024727">
    <property type="entry name" value="NAD_Glu_DH_N_ACT1"/>
</dbReference>
<dbReference type="SUPFAM" id="SSF53223">
    <property type="entry name" value="Aminoacid dehydrogenase-like, N-terminal domain"/>
    <property type="match status" value="1"/>
</dbReference>
<dbReference type="OrthoDB" id="9758052at2"/>
<evidence type="ECO:0000259" key="1">
    <source>
        <dbReference type="Pfam" id="PF05088"/>
    </source>
</evidence>
<organism evidence="6 7">
    <name type="scientific">Nesterenkonia natronophila</name>
    <dbReference type="NCBI Taxonomy" id="2174932"/>
    <lineage>
        <taxon>Bacteria</taxon>
        <taxon>Bacillati</taxon>
        <taxon>Actinomycetota</taxon>
        <taxon>Actinomycetes</taxon>
        <taxon>Micrococcales</taxon>
        <taxon>Micrococcaceae</taxon>
        <taxon>Nesterenkonia</taxon>
    </lineage>
</organism>
<dbReference type="InterPro" id="IPR049056">
    <property type="entry name" value="NAD_Glu_DH_HM3"/>
</dbReference>
<evidence type="ECO:0000259" key="3">
    <source>
        <dbReference type="Pfam" id="PF21075"/>
    </source>
</evidence>
<dbReference type="Pfam" id="PF21075">
    <property type="entry name" value="GDH_ACT1"/>
    <property type="match status" value="1"/>
</dbReference>
<dbReference type="InterPro" id="IPR028971">
    <property type="entry name" value="NAD-GDH_cat"/>
</dbReference>
<dbReference type="InterPro" id="IPR046346">
    <property type="entry name" value="Aminoacid_DH-like_N_sf"/>
</dbReference>
<dbReference type="EMBL" id="QYZP01000002">
    <property type="protein sequence ID" value="RJN31826.1"/>
    <property type="molecule type" value="Genomic_DNA"/>
</dbReference>
<feature type="domain" description="NAD-specific glutamate dehydrogenase C-terminal" evidence="2">
    <location>
        <begin position="1285"/>
        <end position="1619"/>
    </location>
</feature>
<dbReference type="RefSeq" id="WP_119902612.1">
    <property type="nucleotide sequence ID" value="NZ_QYZP01000002.1"/>
</dbReference>
<dbReference type="Proteomes" id="UP000266615">
    <property type="component" value="Unassembled WGS sequence"/>
</dbReference>
<dbReference type="InterPro" id="IPR049064">
    <property type="entry name" value="NAD_Glu_DH_ACT3"/>
</dbReference>
<evidence type="ECO:0000259" key="5">
    <source>
        <dbReference type="Pfam" id="PF21077"/>
    </source>
</evidence>
<evidence type="ECO:0000259" key="2">
    <source>
        <dbReference type="Pfam" id="PF21074"/>
    </source>
</evidence>
<comment type="caution">
    <text evidence="6">The sequence shown here is derived from an EMBL/GenBank/DDBJ whole genome shotgun (WGS) entry which is preliminary data.</text>
</comment>
<dbReference type="InterPro" id="IPR049059">
    <property type="entry name" value="NAD_Glu_DH_HM1"/>
</dbReference>
<evidence type="ECO:0000313" key="7">
    <source>
        <dbReference type="Proteomes" id="UP000266615"/>
    </source>
</evidence>